<dbReference type="EMBL" id="MLJW01000297">
    <property type="protein sequence ID" value="OIQ90278.1"/>
    <property type="molecule type" value="Genomic_DNA"/>
</dbReference>
<organism evidence="2">
    <name type="scientific">mine drainage metagenome</name>
    <dbReference type="NCBI Taxonomy" id="410659"/>
    <lineage>
        <taxon>unclassified sequences</taxon>
        <taxon>metagenomes</taxon>
        <taxon>ecological metagenomes</taxon>
    </lineage>
</organism>
<reference evidence="2" key="1">
    <citation type="submission" date="2016-10" db="EMBL/GenBank/DDBJ databases">
        <title>Sequence of Gallionella enrichment culture.</title>
        <authorList>
            <person name="Poehlein A."/>
            <person name="Muehling M."/>
            <person name="Daniel R."/>
        </authorList>
    </citation>
    <scope>NUCLEOTIDE SEQUENCE</scope>
</reference>
<accession>A0A1J5R2V4</accession>
<dbReference type="AlphaFoldDB" id="A0A1J5R2V4"/>
<evidence type="ECO:0000313" key="2">
    <source>
        <dbReference type="EMBL" id="OIQ90278.1"/>
    </source>
</evidence>
<feature type="region of interest" description="Disordered" evidence="1">
    <location>
        <begin position="208"/>
        <end position="227"/>
    </location>
</feature>
<protein>
    <submittedName>
        <fullName evidence="2">Uncharacterized protein</fullName>
    </submittedName>
</protein>
<feature type="compositionally biased region" description="Basic residues" evidence="1">
    <location>
        <begin position="10"/>
        <end position="20"/>
    </location>
</feature>
<sequence>MHARREQARRARGKALRRGVRPVPAGAPLVPAVQRLGHVIRRAGAGTGAGQRQAESATESGLQQQHRQAVSLRGAQQAALAGIRRFGEHQRQGAALRGAPALDRIGFVRPGRGPALLGQAQHPGAVLRVAPGLAGHRGLSAFGFLRQMLAQAKDIPRQREPAGELRRRPIGLRQVRVALQAQGQFERVQLDVTRPSRLLYRLEGEQLRQREQTRQHPGGRRLPLPGLAKQGLMDGLGEQDRKIGLGNADFPQPGGDSLRCALPKM</sequence>
<comment type="caution">
    <text evidence="2">The sequence shown here is derived from an EMBL/GenBank/DDBJ whole genome shotgun (WGS) entry which is preliminary data.</text>
</comment>
<feature type="compositionally biased region" description="Polar residues" evidence="1">
    <location>
        <begin position="55"/>
        <end position="68"/>
    </location>
</feature>
<feature type="region of interest" description="Disordered" evidence="1">
    <location>
        <begin position="1"/>
        <end position="23"/>
    </location>
</feature>
<name>A0A1J5R2V4_9ZZZZ</name>
<feature type="region of interest" description="Disordered" evidence="1">
    <location>
        <begin position="45"/>
        <end position="70"/>
    </location>
</feature>
<gene>
    <name evidence="2" type="ORF">GALL_277900</name>
</gene>
<proteinExistence type="predicted"/>
<evidence type="ECO:0000256" key="1">
    <source>
        <dbReference type="SAM" id="MobiDB-lite"/>
    </source>
</evidence>